<organism evidence="2 3">
    <name type="scientific">Brassica napus</name>
    <name type="common">Rape</name>
    <dbReference type="NCBI Taxonomy" id="3708"/>
    <lineage>
        <taxon>Eukaryota</taxon>
        <taxon>Viridiplantae</taxon>
        <taxon>Streptophyta</taxon>
        <taxon>Embryophyta</taxon>
        <taxon>Tracheophyta</taxon>
        <taxon>Spermatophyta</taxon>
        <taxon>Magnoliopsida</taxon>
        <taxon>eudicotyledons</taxon>
        <taxon>Gunneridae</taxon>
        <taxon>Pentapetalae</taxon>
        <taxon>rosids</taxon>
        <taxon>malvids</taxon>
        <taxon>Brassicales</taxon>
        <taxon>Brassicaceae</taxon>
        <taxon>Brassiceae</taxon>
        <taxon>Brassica</taxon>
    </lineage>
</organism>
<proteinExistence type="predicted"/>
<evidence type="ECO:0000256" key="1">
    <source>
        <dbReference type="SAM" id="Phobius"/>
    </source>
</evidence>
<keyword evidence="1" id="KW-0812">Transmembrane</keyword>
<sequence length="88" mass="9565">MPVGSEVFVIADLRSIRLPFEWLFSLRAWSNFSSGQAATIISFSHSKKRSIGGFLFLLISLSALSLTALSCLISDTGLKSANSSFLYS</sequence>
<dbReference type="EMBL" id="JAGKQM010002061">
    <property type="protein sequence ID" value="KAH0850431.1"/>
    <property type="molecule type" value="Genomic_DNA"/>
</dbReference>
<gene>
    <name evidence="2" type="ORF">HID58_095529</name>
</gene>
<keyword evidence="1" id="KW-0472">Membrane</keyword>
<keyword evidence="3" id="KW-1185">Reference proteome</keyword>
<protein>
    <submittedName>
        <fullName evidence="2">Uncharacterized protein</fullName>
    </submittedName>
</protein>
<keyword evidence="1" id="KW-1133">Transmembrane helix</keyword>
<comment type="caution">
    <text evidence="2">The sequence shown here is derived from an EMBL/GenBank/DDBJ whole genome shotgun (WGS) entry which is preliminary data.</text>
</comment>
<dbReference type="Proteomes" id="UP000824890">
    <property type="component" value="Unassembled WGS sequence"/>
</dbReference>
<evidence type="ECO:0000313" key="3">
    <source>
        <dbReference type="Proteomes" id="UP000824890"/>
    </source>
</evidence>
<evidence type="ECO:0000313" key="2">
    <source>
        <dbReference type="EMBL" id="KAH0850431.1"/>
    </source>
</evidence>
<name>A0ABQ7X3C8_BRANA</name>
<reference evidence="2 3" key="1">
    <citation type="submission" date="2021-05" db="EMBL/GenBank/DDBJ databases">
        <title>Genome Assembly of Synthetic Allotetraploid Brassica napus Reveals Homoeologous Exchanges between Subgenomes.</title>
        <authorList>
            <person name="Davis J.T."/>
        </authorList>
    </citation>
    <scope>NUCLEOTIDE SEQUENCE [LARGE SCALE GENOMIC DNA]</scope>
    <source>
        <strain evidence="3">cv. Da-Ae</strain>
        <tissue evidence="2">Seedling</tissue>
    </source>
</reference>
<accession>A0ABQ7X3C8</accession>
<feature type="transmembrane region" description="Helical" evidence="1">
    <location>
        <begin position="51"/>
        <end position="73"/>
    </location>
</feature>